<feature type="signal peptide" evidence="3">
    <location>
        <begin position="1"/>
        <end position="19"/>
    </location>
</feature>
<evidence type="ECO:0000256" key="3">
    <source>
        <dbReference type="SAM" id="SignalP"/>
    </source>
</evidence>
<organism evidence="5 6">
    <name type="scientific">Sphaeramia orbicularis</name>
    <name type="common">orbiculate cardinalfish</name>
    <dbReference type="NCBI Taxonomy" id="375764"/>
    <lineage>
        <taxon>Eukaryota</taxon>
        <taxon>Metazoa</taxon>
        <taxon>Chordata</taxon>
        <taxon>Craniata</taxon>
        <taxon>Vertebrata</taxon>
        <taxon>Euteleostomi</taxon>
        <taxon>Actinopterygii</taxon>
        <taxon>Neopterygii</taxon>
        <taxon>Teleostei</taxon>
        <taxon>Neoteleostei</taxon>
        <taxon>Acanthomorphata</taxon>
        <taxon>Gobiaria</taxon>
        <taxon>Kurtiformes</taxon>
        <taxon>Apogonoidei</taxon>
        <taxon>Apogonidae</taxon>
        <taxon>Apogoninae</taxon>
        <taxon>Sphaeramia</taxon>
    </lineage>
</organism>
<sequence>MKSVVFALLCCLVFLHVHAGQQEKTSNSCKCKNGYITKRISSKHIKSEPVIHEASVFCPKTEIIITTITDEKKCVNPESPLGKLILKNKEKHDKKMAERMTTSSQTHTSSQTTSTSQPTSSASSTRRRTTTQTLN</sequence>
<dbReference type="SUPFAM" id="SSF54117">
    <property type="entry name" value="Interleukin 8-like chemokines"/>
    <property type="match status" value="1"/>
</dbReference>
<dbReference type="InterPro" id="IPR001811">
    <property type="entry name" value="Chemokine_IL8-like_dom"/>
</dbReference>
<dbReference type="SMART" id="SM00199">
    <property type="entry name" value="SCY"/>
    <property type="match status" value="1"/>
</dbReference>
<feature type="compositionally biased region" description="Basic and acidic residues" evidence="2">
    <location>
        <begin position="87"/>
        <end position="98"/>
    </location>
</feature>
<evidence type="ECO:0000313" key="5">
    <source>
        <dbReference type="Ensembl" id="ENSSORP00005000556.1"/>
    </source>
</evidence>
<dbReference type="GO" id="GO:0005615">
    <property type="term" value="C:extracellular space"/>
    <property type="evidence" value="ECO:0007669"/>
    <property type="project" value="UniProtKB-KW"/>
</dbReference>
<accession>A0A672YCQ9</accession>
<feature type="compositionally biased region" description="Low complexity" evidence="2">
    <location>
        <begin position="101"/>
        <end position="135"/>
    </location>
</feature>
<dbReference type="Proteomes" id="UP000472271">
    <property type="component" value="Chromosome 9"/>
</dbReference>
<dbReference type="GO" id="GO:0008009">
    <property type="term" value="F:chemokine activity"/>
    <property type="evidence" value="ECO:0007669"/>
    <property type="project" value="InterPro"/>
</dbReference>
<dbReference type="Ensembl" id="ENSSORT00005000582.1">
    <property type="protein sequence ID" value="ENSSORP00005000556.1"/>
    <property type="gene ID" value="ENSSORG00005000384.1"/>
</dbReference>
<name>A0A672YCQ9_9TELE</name>
<keyword evidence="6" id="KW-1185">Reference proteome</keyword>
<dbReference type="AlphaFoldDB" id="A0A672YCQ9"/>
<feature type="chain" id="PRO_5044627657" description="Chemokine interleukin-8-like domain-containing protein" evidence="3">
    <location>
        <begin position="20"/>
        <end position="135"/>
    </location>
</feature>
<feature type="domain" description="Chemokine interleukin-8-like" evidence="4">
    <location>
        <begin position="26"/>
        <end position="89"/>
    </location>
</feature>
<evidence type="ECO:0000259" key="4">
    <source>
        <dbReference type="SMART" id="SM00199"/>
    </source>
</evidence>
<dbReference type="Pfam" id="PF00048">
    <property type="entry name" value="IL8"/>
    <property type="match status" value="1"/>
</dbReference>
<dbReference type="InterPro" id="IPR036048">
    <property type="entry name" value="Interleukin_8-like_sf"/>
</dbReference>
<feature type="region of interest" description="Disordered" evidence="2">
    <location>
        <begin position="85"/>
        <end position="135"/>
    </location>
</feature>
<proteinExistence type="predicted"/>
<dbReference type="GO" id="GO:0006955">
    <property type="term" value="P:immune response"/>
    <property type="evidence" value="ECO:0007669"/>
    <property type="project" value="InterPro"/>
</dbReference>
<protein>
    <recommendedName>
        <fullName evidence="4">Chemokine interleukin-8-like domain-containing protein</fullName>
    </recommendedName>
</protein>
<reference evidence="5" key="1">
    <citation type="submission" date="2019-06" db="EMBL/GenBank/DDBJ databases">
        <authorList>
            <consortium name="Wellcome Sanger Institute Data Sharing"/>
        </authorList>
    </citation>
    <scope>NUCLEOTIDE SEQUENCE [LARGE SCALE GENOMIC DNA]</scope>
</reference>
<evidence type="ECO:0000256" key="2">
    <source>
        <dbReference type="SAM" id="MobiDB-lite"/>
    </source>
</evidence>
<evidence type="ECO:0000256" key="1">
    <source>
        <dbReference type="ARBA" id="ARBA00022514"/>
    </source>
</evidence>
<evidence type="ECO:0000313" key="6">
    <source>
        <dbReference type="Proteomes" id="UP000472271"/>
    </source>
</evidence>
<dbReference type="Gene3D" id="2.40.50.40">
    <property type="match status" value="1"/>
</dbReference>
<reference evidence="5" key="2">
    <citation type="submission" date="2025-05" db="UniProtKB">
        <authorList>
            <consortium name="Ensembl"/>
        </authorList>
    </citation>
    <scope>IDENTIFICATION</scope>
</reference>
<dbReference type="Ensembl" id="ENSSORT00005000581.1">
    <property type="protein sequence ID" value="ENSSORP00005000555.1"/>
    <property type="gene ID" value="ENSSORG00005000384.1"/>
</dbReference>
<keyword evidence="1" id="KW-0202">Cytokine</keyword>
<keyword evidence="3" id="KW-0732">Signal</keyword>